<accession>A0ABD2PVM8</accession>
<dbReference type="Proteomes" id="UP001626550">
    <property type="component" value="Unassembled WGS sequence"/>
</dbReference>
<sequence length="62" mass="7048">MKFVQMAFWLSMSDATNILAVEFFSALPLVLLDLPKSLQDELLLLPELESLELLCIPFESSF</sequence>
<evidence type="ECO:0000313" key="2">
    <source>
        <dbReference type="Proteomes" id="UP001626550"/>
    </source>
</evidence>
<keyword evidence="2" id="KW-1185">Reference proteome</keyword>
<comment type="caution">
    <text evidence="1">The sequence shown here is derived from an EMBL/GenBank/DDBJ whole genome shotgun (WGS) entry which is preliminary data.</text>
</comment>
<reference evidence="1 2" key="1">
    <citation type="submission" date="2024-11" db="EMBL/GenBank/DDBJ databases">
        <title>Adaptive evolution of stress response genes in parasites aligns with host niche diversity.</title>
        <authorList>
            <person name="Hahn C."/>
            <person name="Resl P."/>
        </authorList>
    </citation>
    <scope>NUCLEOTIDE SEQUENCE [LARGE SCALE GENOMIC DNA]</scope>
    <source>
        <strain evidence="1">EGGRZ-B1_66</strain>
        <tissue evidence="1">Body</tissue>
    </source>
</reference>
<evidence type="ECO:0000313" key="1">
    <source>
        <dbReference type="EMBL" id="KAL3311103.1"/>
    </source>
</evidence>
<protein>
    <submittedName>
        <fullName evidence="1">Uncharacterized protein</fullName>
    </submittedName>
</protein>
<gene>
    <name evidence="1" type="ORF">Ciccas_010323</name>
</gene>
<organism evidence="1 2">
    <name type="scientific">Cichlidogyrus casuarinus</name>
    <dbReference type="NCBI Taxonomy" id="1844966"/>
    <lineage>
        <taxon>Eukaryota</taxon>
        <taxon>Metazoa</taxon>
        <taxon>Spiralia</taxon>
        <taxon>Lophotrochozoa</taxon>
        <taxon>Platyhelminthes</taxon>
        <taxon>Monogenea</taxon>
        <taxon>Monopisthocotylea</taxon>
        <taxon>Dactylogyridea</taxon>
        <taxon>Ancyrocephalidae</taxon>
        <taxon>Cichlidogyrus</taxon>
    </lineage>
</organism>
<dbReference type="AlphaFoldDB" id="A0ABD2PVM8"/>
<proteinExistence type="predicted"/>
<dbReference type="EMBL" id="JBJKFK010002436">
    <property type="protein sequence ID" value="KAL3311103.1"/>
    <property type="molecule type" value="Genomic_DNA"/>
</dbReference>
<name>A0ABD2PVM8_9PLAT</name>